<protein>
    <submittedName>
        <fullName evidence="1">Uncharacterized protein</fullName>
    </submittedName>
</protein>
<name>A0A926JTY0_9FLAO</name>
<comment type="caution">
    <text evidence="1">The sequence shown here is derived from an EMBL/GenBank/DDBJ whole genome shotgun (WGS) entry which is preliminary data.</text>
</comment>
<evidence type="ECO:0000313" key="2">
    <source>
        <dbReference type="Proteomes" id="UP000653730"/>
    </source>
</evidence>
<accession>A0A926JTY0</accession>
<dbReference type="Proteomes" id="UP000653730">
    <property type="component" value="Unassembled WGS sequence"/>
</dbReference>
<proteinExistence type="predicted"/>
<dbReference type="AlphaFoldDB" id="A0A926JTY0"/>
<dbReference type="EMBL" id="JACVDC010000050">
    <property type="protein sequence ID" value="MBC9797193.1"/>
    <property type="molecule type" value="Genomic_DNA"/>
</dbReference>
<dbReference type="RefSeq" id="WP_187966331.1">
    <property type="nucleotide sequence ID" value="NZ_JACVDC010000050.1"/>
</dbReference>
<sequence>MKIKHTKQIKNIRYWISCLVFAGIFSGCDTEGDLVGEETYVTVRNFNFTKIGDSENELGFYINGDSLRSSGNYYPEGTELNIELKKKKSGEVLLDSTRTAVFGEDIVITAFYTGDIVIPMEPLTDKEREPAPEGYKKVRFINFIKNDKNVLEGKNLRFEVYGIYNTELNAANFYNEAMTEEPVYIIENISPDDFTSFINIPELETISVEVGQELKATAGKIFDADSGELLSDVYAEEGELFPGFPSFGMGIVIRGERNVGNLNSSTGGTVDYDVTTFQLFQDDYGGYKQRYIESLSE</sequence>
<organism evidence="1 2">
    <name type="scientific">Sinomicrobium weinanense</name>
    <dbReference type="NCBI Taxonomy" id="2842200"/>
    <lineage>
        <taxon>Bacteria</taxon>
        <taxon>Pseudomonadati</taxon>
        <taxon>Bacteroidota</taxon>
        <taxon>Flavobacteriia</taxon>
        <taxon>Flavobacteriales</taxon>
        <taxon>Flavobacteriaceae</taxon>
        <taxon>Sinomicrobium</taxon>
    </lineage>
</organism>
<evidence type="ECO:0000313" key="1">
    <source>
        <dbReference type="EMBL" id="MBC9797193.1"/>
    </source>
</evidence>
<keyword evidence="2" id="KW-1185">Reference proteome</keyword>
<gene>
    <name evidence="1" type="ORF">IBL28_14550</name>
</gene>
<reference evidence="1 2" key="1">
    <citation type="submission" date="2020-09" db="EMBL/GenBank/DDBJ databases">
        <title>Sinomicrobium weinanense sp. nov., a halophilic bacteria isolated from saline-alkali soil.</title>
        <authorList>
            <person name="Wu P."/>
            <person name="Ren H."/>
            <person name="Mei Y."/>
            <person name="Liang Y."/>
            <person name="Chen Z."/>
        </authorList>
    </citation>
    <scope>NUCLEOTIDE SEQUENCE [LARGE SCALE GENOMIC DNA]</scope>
    <source>
        <strain evidence="1 2">FJxs</strain>
    </source>
</reference>
<dbReference type="PROSITE" id="PS51257">
    <property type="entry name" value="PROKAR_LIPOPROTEIN"/>
    <property type="match status" value="1"/>
</dbReference>